<comment type="caution">
    <text evidence="2">The sequence shown here is derived from an EMBL/GenBank/DDBJ whole genome shotgun (WGS) entry which is preliminary data.</text>
</comment>
<evidence type="ECO:0000259" key="1">
    <source>
        <dbReference type="Pfam" id="PF07045"/>
    </source>
</evidence>
<feature type="domain" description="DUF1330" evidence="1">
    <location>
        <begin position="3"/>
        <end position="96"/>
    </location>
</feature>
<dbReference type="InterPro" id="IPR010753">
    <property type="entry name" value="DUF1330"/>
</dbReference>
<evidence type="ECO:0000313" key="3">
    <source>
        <dbReference type="Proteomes" id="UP000604475"/>
    </source>
</evidence>
<keyword evidence="3" id="KW-1185">Reference proteome</keyword>
<dbReference type="Pfam" id="PF07045">
    <property type="entry name" value="DUF1330"/>
    <property type="match status" value="1"/>
</dbReference>
<gene>
    <name evidence="2" type="ORF">I7412_38570</name>
</gene>
<organism evidence="2 3">
    <name type="scientific">Frankia nepalensis</name>
    <dbReference type="NCBI Taxonomy" id="1836974"/>
    <lineage>
        <taxon>Bacteria</taxon>
        <taxon>Bacillati</taxon>
        <taxon>Actinomycetota</taxon>
        <taxon>Actinomycetes</taxon>
        <taxon>Frankiales</taxon>
        <taxon>Frankiaceae</taxon>
        <taxon>Frankia</taxon>
    </lineage>
</organism>
<evidence type="ECO:0000313" key="2">
    <source>
        <dbReference type="EMBL" id="MBL7632958.1"/>
    </source>
</evidence>
<dbReference type="RefSeq" id="WP_203008228.1">
    <property type="nucleotide sequence ID" value="NZ_JADWYU010000032.1"/>
</dbReference>
<dbReference type="AlphaFoldDB" id="A0A937RIN2"/>
<protein>
    <submittedName>
        <fullName evidence="2">DUF1330 domain-containing protein</fullName>
    </submittedName>
</protein>
<dbReference type="Gene3D" id="3.30.70.100">
    <property type="match status" value="1"/>
</dbReference>
<dbReference type="InterPro" id="IPR011008">
    <property type="entry name" value="Dimeric_a/b-barrel"/>
</dbReference>
<sequence length="96" mass="10184">MPKAYVVFTESIKDPAGMAEYAKVAMESIGGSGARPLAVDASPETLEGEWHGNQTVILEFDSVEAAKAWYTSEAYSKAIPLRQAAADCNAAIITGF</sequence>
<dbReference type="EMBL" id="JAEACQ010000360">
    <property type="protein sequence ID" value="MBL7632958.1"/>
    <property type="molecule type" value="Genomic_DNA"/>
</dbReference>
<dbReference type="Proteomes" id="UP000604475">
    <property type="component" value="Unassembled WGS sequence"/>
</dbReference>
<reference evidence="2" key="1">
    <citation type="submission" date="2020-12" db="EMBL/GenBank/DDBJ databases">
        <title>Genomic characterization of non-nitrogen-fixing Frankia strains.</title>
        <authorList>
            <person name="Carlos-Shanley C."/>
            <person name="Guerra T."/>
            <person name="Hahn D."/>
        </authorList>
    </citation>
    <scope>NUCLEOTIDE SEQUENCE</scope>
    <source>
        <strain evidence="2">CN6</strain>
    </source>
</reference>
<dbReference type="SUPFAM" id="SSF54909">
    <property type="entry name" value="Dimeric alpha+beta barrel"/>
    <property type="match status" value="1"/>
</dbReference>
<name>A0A937RIN2_9ACTN</name>
<dbReference type="PANTHER" id="PTHR41521:SF4">
    <property type="entry name" value="BLR0684 PROTEIN"/>
    <property type="match status" value="1"/>
</dbReference>
<proteinExistence type="predicted"/>
<dbReference type="PANTHER" id="PTHR41521">
    <property type="match status" value="1"/>
</dbReference>
<accession>A0A937RIN2</accession>